<evidence type="ECO:0000259" key="3">
    <source>
        <dbReference type="PROSITE" id="PS50158"/>
    </source>
</evidence>
<evidence type="ECO:0000313" key="4">
    <source>
        <dbReference type="EMBL" id="MEQ2213597.1"/>
    </source>
</evidence>
<keyword evidence="1" id="KW-0479">Metal-binding</keyword>
<dbReference type="SMART" id="SM00343">
    <property type="entry name" value="ZnF_C2HC"/>
    <property type="match status" value="1"/>
</dbReference>
<feature type="region of interest" description="Disordered" evidence="2">
    <location>
        <begin position="32"/>
        <end position="65"/>
    </location>
</feature>
<dbReference type="PROSITE" id="PS50158">
    <property type="entry name" value="ZF_CCHC"/>
    <property type="match status" value="1"/>
</dbReference>
<keyword evidence="1" id="KW-0862">Zinc</keyword>
<feature type="domain" description="CCHC-type" evidence="3">
    <location>
        <begin position="2"/>
        <end position="18"/>
    </location>
</feature>
<evidence type="ECO:0000313" key="5">
    <source>
        <dbReference type="Proteomes" id="UP001434883"/>
    </source>
</evidence>
<dbReference type="Proteomes" id="UP001434883">
    <property type="component" value="Unassembled WGS sequence"/>
</dbReference>
<dbReference type="Gene3D" id="4.10.60.10">
    <property type="entry name" value="Zinc finger, CCHC-type"/>
    <property type="match status" value="1"/>
</dbReference>
<sequence length="107" mass="11439">MRCFGCNQEGHSVRNCPDKVQKEAEFVQVNENAGEGTSDVAEASAVNEGEGCSAGSERKRVSTVNAGEQRELRNQESIVVASNSAEVCEELSQTSTQGVQQGMDVDE</sequence>
<dbReference type="EMBL" id="JAHRIN010062482">
    <property type="protein sequence ID" value="MEQ2213597.1"/>
    <property type="molecule type" value="Genomic_DNA"/>
</dbReference>
<accession>A0ABV0S142</accession>
<comment type="caution">
    <text evidence="4">The sequence shown here is derived from an EMBL/GenBank/DDBJ whole genome shotgun (WGS) entry which is preliminary data.</text>
</comment>
<proteinExistence type="predicted"/>
<gene>
    <name evidence="4" type="ORF">XENOCAPTIV_017583</name>
</gene>
<keyword evidence="5" id="KW-1185">Reference proteome</keyword>
<name>A0ABV0S142_9TELE</name>
<evidence type="ECO:0000256" key="2">
    <source>
        <dbReference type="SAM" id="MobiDB-lite"/>
    </source>
</evidence>
<evidence type="ECO:0000256" key="1">
    <source>
        <dbReference type="PROSITE-ProRule" id="PRU00047"/>
    </source>
</evidence>
<dbReference type="InterPro" id="IPR036875">
    <property type="entry name" value="Znf_CCHC_sf"/>
</dbReference>
<reference evidence="4 5" key="1">
    <citation type="submission" date="2021-06" db="EMBL/GenBank/DDBJ databases">
        <authorList>
            <person name="Palmer J.M."/>
        </authorList>
    </citation>
    <scope>NUCLEOTIDE SEQUENCE [LARGE SCALE GENOMIC DNA]</scope>
    <source>
        <strain evidence="4 5">XC_2019</strain>
        <tissue evidence="4">Muscle</tissue>
    </source>
</reference>
<keyword evidence="1" id="KW-0863">Zinc-finger</keyword>
<dbReference type="InterPro" id="IPR001878">
    <property type="entry name" value="Znf_CCHC"/>
</dbReference>
<protein>
    <recommendedName>
        <fullName evidence="3">CCHC-type domain-containing protein</fullName>
    </recommendedName>
</protein>
<dbReference type="SUPFAM" id="SSF57756">
    <property type="entry name" value="Retrovirus zinc finger-like domains"/>
    <property type="match status" value="1"/>
</dbReference>
<organism evidence="4 5">
    <name type="scientific">Xenoophorus captivus</name>
    <dbReference type="NCBI Taxonomy" id="1517983"/>
    <lineage>
        <taxon>Eukaryota</taxon>
        <taxon>Metazoa</taxon>
        <taxon>Chordata</taxon>
        <taxon>Craniata</taxon>
        <taxon>Vertebrata</taxon>
        <taxon>Euteleostomi</taxon>
        <taxon>Actinopterygii</taxon>
        <taxon>Neopterygii</taxon>
        <taxon>Teleostei</taxon>
        <taxon>Neoteleostei</taxon>
        <taxon>Acanthomorphata</taxon>
        <taxon>Ovalentaria</taxon>
        <taxon>Atherinomorphae</taxon>
        <taxon>Cyprinodontiformes</taxon>
        <taxon>Goodeidae</taxon>
        <taxon>Xenoophorus</taxon>
    </lineage>
</organism>